<dbReference type="SUPFAM" id="SSF52540">
    <property type="entry name" value="P-loop containing nucleoside triphosphate hydrolases"/>
    <property type="match status" value="3"/>
</dbReference>
<sequence length="1704" mass="193042">MIIDSVSDSKGSVSEQKSKRTSLVGLIFSWSLNDVFNNNLFKDKVRKIPKTFTSLEDYFSSYTFPLIEETRADMCSALESFAHAPFVQVISMEDSMPIKLTYRVVVADSTQSTSNPGRAETYTPKDADIFVLSEFKPKHLSELTRNQSSYVIASVLSAGENDTLPPNHMIIKASRSVVVEKDRETKRLKKPLFAVFLMNMTTSTRIWKSLDLESTLERNTSIIEMVFSYRSADAEGRNKSSSSVVRRSFEDFAIADTDLHNFGLNESQLNAAQACISSRQNRDVSINLIWGPPGTGKTKTISALLWTMLAKKCRTLACAPTNTAVVEVASRLLRQFRESSWGRSCRVGDMVLFGNKDRMKIDDDLSDVFLERRVKRLLTCFVPVTGWKHCLDSMADLLENAVSQYQRYLTAKEDKKEQTIKMTFMEYVVSMYNRRATNLRECINILSAHLPTASTSLENFKHMNQVLELLKIIRKLLYSEDTDEGKLEAIFESTTEVECPSIVSFTDLLCFMEGNQESTLNLQVARCFCLQKLKFLSKNLNLPNIYDRRSIEDFILQRANTVLCTACSSFRLQNVKMEGDPLELLVVDEAGQLKECESLIPLQIKGIKHAIFIGDEYQLPALVKSETSDKADFGRSLFERLSSLGHEKQLLSVQYRMHPSISKFPNSNFYNSKISDGPNVLSKEYERKYLPDQMYGAYSFINIEHGKEGKDKYGRSLKNMIEVAVVVQILKKLFKASVTIGRKLSVGVISPYTAQVKAIQEKLGRIYEMYDGFSVKVKSVDGFQGGEEDVIIISTVRCNSSGSVGFLSNAQRTNVALTRAKHCLWVLGNGPTLTKSESIWQKLVDDAKNRGCFFNANEDKDLADAVIKAFVELDELDNLLNMDSLHISRPRQKVRKIPKTFTSLEHYLSSYTFPLIEETRADMCSALESFAHAPFIEVISMEDSMPIKLTYRIVVANSTPSTSNPEEAETYTPKDADMFVLSDVKPKHLSDLTRNQGAYVIASVLRAGENETLPPNHLIIKASRSVGVEKDGETNRLKKPLFAVFLINMTTFTRMWKSLDLESALQRNTKIIDMVFRYRPTDAGDRNKSSTSVVHRSFEDFAIAEPDLHNFGLDESQLNAALACISSRQNHGVSINLIWGPPGTGKTKTSSALLWTMLTMKCRTLACAPTNTAVVELASRLLRQFRESSGHKSCRVGDMVLFGNKDWMKIDDELSDVFLEHRVRRLLTCFAPLTGWRHCLVSMADLLENAVSQYQTYLVDKEDREEEDEEEETMTMTFKEYVVRTYNRHVRKLRECINILSDDLPTASTSLENFKHMDQVLKLLKIIRNLLYSGDTDEGKLRKIFECTTEVECPGIVSFTDLLCFMEGNQKSTLKLKVARSFCLRKLKLLSEYLNLPDIYDRRSIEDFVLQRANTVLCTACSSFRLQNMEMEDPLELLVVDDAGQLKECESLIPLQIEGIKHAIFIGDEYQLPALVKSKISDDADFGRSLFERLSSLRHEKQLLSVQYRMHPSISMFPNSNFYNSKILDGPNVLSKEYERTYLPDQMYGAYSFINIEHGKEGKDKYGRSLKNMIEVAVVVQILKKLFKASVTFGRKLSVGVISPYTAQVKAIQEKLGRTYKMYDGFSVKVRSVDGFQGGEEDVIIISTVRCNSSGSVGFLSNAQRTNVALTRAKYILKVSIMPFRLLYLPQALSLDFRKWADTN</sequence>
<feature type="domain" description="DUF6469" evidence="7">
    <location>
        <begin position="934"/>
        <end position="1062"/>
    </location>
</feature>
<evidence type="ECO:0000256" key="4">
    <source>
        <dbReference type="ARBA" id="ARBA00022840"/>
    </source>
</evidence>
<feature type="domain" description="DNA2/NAM7 helicase helicase" evidence="5">
    <location>
        <begin position="1113"/>
        <end position="1479"/>
    </location>
</feature>
<evidence type="ECO:0000256" key="3">
    <source>
        <dbReference type="ARBA" id="ARBA00022806"/>
    </source>
</evidence>
<feature type="domain" description="DNA2/NAM7 helicase-like C-terminal" evidence="6">
    <location>
        <begin position="1487"/>
        <end position="1677"/>
    </location>
</feature>
<name>A0A199VBY4_ANACO</name>
<dbReference type="PANTHER" id="PTHR10887:SF515">
    <property type="entry name" value="P-LOOP CONTAINING NUCLEOSIDE TRIPHOSPHATE HYDROLASES SUPERFAMILY PROTEIN"/>
    <property type="match status" value="1"/>
</dbReference>
<feature type="domain" description="DNA2/NAM7 helicase helicase" evidence="5">
    <location>
        <begin position="264"/>
        <end position="626"/>
    </location>
</feature>
<organism evidence="8 9">
    <name type="scientific">Ananas comosus</name>
    <name type="common">Pineapple</name>
    <name type="synonym">Ananas ananas</name>
    <dbReference type="NCBI Taxonomy" id="4615"/>
    <lineage>
        <taxon>Eukaryota</taxon>
        <taxon>Viridiplantae</taxon>
        <taxon>Streptophyta</taxon>
        <taxon>Embryophyta</taxon>
        <taxon>Tracheophyta</taxon>
        <taxon>Spermatophyta</taxon>
        <taxon>Magnoliopsida</taxon>
        <taxon>Liliopsida</taxon>
        <taxon>Poales</taxon>
        <taxon>Bromeliaceae</taxon>
        <taxon>Bromelioideae</taxon>
        <taxon>Ananas</taxon>
    </lineage>
</organism>
<keyword evidence="3 8" id="KW-0347">Helicase</keyword>
<dbReference type="InterPro" id="IPR045529">
    <property type="entry name" value="DUF6469"/>
</dbReference>
<dbReference type="GO" id="GO:0016787">
    <property type="term" value="F:hydrolase activity"/>
    <property type="evidence" value="ECO:0007669"/>
    <property type="project" value="UniProtKB-KW"/>
</dbReference>
<dbReference type="InterPro" id="IPR045055">
    <property type="entry name" value="DNA2/NAM7-like"/>
</dbReference>
<keyword evidence="4" id="KW-0067">ATP-binding</keyword>
<dbReference type="Proteomes" id="UP000092600">
    <property type="component" value="Unassembled WGS sequence"/>
</dbReference>
<dbReference type="GO" id="GO:0004386">
    <property type="term" value="F:helicase activity"/>
    <property type="evidence" value="ECO:0007669"/>
    <property type="project" value="UniProtKB-KW"/>
</dbReference>
<reference evidence="8 9" key="1">
    <citation type="journal article" date="2016" name="DNA Res.">
        <title>The draft genome of MD-2 pineapple using hybrid error correction of long reads.</title>
        <authorList>
            <person name="Redwan R.M."/>
            <person name="Saidin A."/>
            <person name="Kumar S.V."/>
        </authorList>
    </citation>
    <scope>NUCLEOTIDE SEQUENCE [LARGE SCALE GENOMIC DNA]</scope>
    <source>
        <strain evidence="9">cv. MD2</strain>
        <tissue evidence="8">Leaf</tissue>
    </source>
</reference>
<keyword evidence="1" id="KW-0547">Nucleotide-binding</keyword>
<accession>A0A199VBY4</accession>
<evidence type="ECO:0000256" key="1">
    <source>
        <dbReference type="ARBA" id="ARBA00022741"/>
    </source>
</evidence>
<dbReference type="CDD" id="cd18808">
    <property type="entry name" value="SF1_C_Upf1"/>
    <property type="match status" value="2"/>
</dbReference>
<dbReference type="STRING" id="4615.A0A199VBY4"/>
<dbReference type="InterPro" id="IPR041679">
    <property type="entry name" value="DNA2/NAM7-like_C"/>
</dbReference>
<dbReference type="FunFam" id="3.40.50.300:FF:000326">
    <property type="entry name" value="P-loop containing nucleoside triphosphate hydrolase"/>
    <property type="match status" value="2"/>
</dbReference>
<evidence type="ECO:0000313" key="8">
    <source>
        <dbReference type="EMBL" id="OAY74523.1"/>
    </source>
</evidence>
<dbReference type="PANTHER" id="PTHR10887">
    <property type="entry name" value="DNA2/NAM7 HELICASE FAMILY"/>
    <property type="match status" value="1"/>
</dbReference>
<dbReference type="InterPro" id="IPR041677">
    <property type="entry name" value="DNA2/NAM7_AAA_11"/>
</dbReference>
<evidence type="ECO:0000256" key="2">
    <source>
        <dbReference type="ARBA" id="ARBA00022801"/>
    </source>
</evidence>
<dbReference type="InterPro" id="IPR047187">
    <property type="entry name" value="SF1_C_Upf1"/>
</dbReference>
<protein>
    <submittedName>
        <fullName evidence="8">Putative ATP-dependent helicase C29A10.10c</fullName>
    </submittedName>
</protein>
<proteinExistence type="predicted"/>
<gene>
    <name evidence="8" type="ORF">ACMD2_22198</name>
</gene>
<dbReference type="Pfam" id="PF20073">
    <property type="entry name" value="DUF6469"/>
    <property type="match status" value="2"/>
</dbReference>
<dbReference type="Pfam" id="PF13087">
    <property type="entry name" value="AAA_12"/>
    <property type="match status" value="2"/>
</dbReference>
<dbReference type="EMBL" id="LSRQ01002367">
    <property type="protein sequence ID" value="OAY74523.1"/>
    <property type="molecule type" value="Genomic_DNA"/>
</dbReference>
<evidence type="ECO:0000313" key="9">
    <source>
        <dbReference type="Proteomes" id="UP000092600"/>
    </source>
</evidence>
<feature type="domain" description="DUF6469" evidence="7">
    <location>
        <begin position="85"/>
        <end position="213"/>
    </location>
</feature>
<evidence type="ECO:0000259" key="7">
    <source>
        <dbReference type="Pfam" id="PF20073"/>
    </source>
</evidence>
<evidence type="ECO:0000259" key="5">
    <source>
        <dbReference type="Pfam" id="PF13086"/>
    </source>
</evidence>
<evidence type="ECO:0000259" key="6">
    <source>
        <dbReference type="Pfam" id="PF13087"/>
    </source>
</evidence>
<comment type="caution">
    <text evidence="8">The sequence shown here is derived from an EMBL/GenBank/DDBJ whole genome shotgun (WGS) entry which is preliminary data.</text>
</comment>
<dbReference type="Pfam" id="PF13086">
    <property type="entry name" value="AAA_11"/>
    <property type="match status" value="2"/>
</dbReference>
<dbReference type="InterPro" id="IPR027417">
    <property type="entry name" value="P-loop_NTPase"/>
</dbReference>
<dbReference type="GO" id="GO:0005694">
    <property type="term" value="C:chromosome"/>
    <property type="evidence" value="ECO:0007669"/>
    <property type="project" value="UniProtKB-ARBA"/>
</dbReference>
<keyword evidence="2" id="KW-0378">Hydrolase</keyword>
<dbReference type="GO" id="GO:0005524">
    <property type="term" value="F:ATP binding"/>
    <property type="evidence" value="ECO:0007669"/>
    <property type="project" value="UniProtKB-KW"/>
</dbReference>
<feature type="domain" description="DNA2/NAM7 helicase-like C-terminal" evidence="6">
    <location>
        <begin position="634"/>
        <end position="829"/>
    </location>
</feature>
<dbReference type="Gene3D" id="3.40.50.300">
    <property type="entry name" value="P-loop containing nucleotide triphosphate hydrolases"/>
    <property type="match status" value="4"/>
</dbReference>